<keyword evidence="6" id="KW-0833">Ubl conjugation pathway</keyword>
<feature type="compositionally biased region" description="Polar residues" evidence="11">
    <location>
        <begin position="9"/>
        <end position="29"/>
    </location>
</feature>
<dbReference type="InterPro" id="IPR016157">
    <property type="entry name" value="Cullin_CS"/>
</dbReference>
<dbReference type="InterPro" id="IPR016158">
    <property type="entry name" value="Cullin_homology"/>
</dbReference>
<dbReference type="InterPro" id="IPR036388">
    <property type="entry name" value="WH-like_DNA-bd_sf"/>
</dbReference>
<dbReference type="Pfam" id="PF26557">
    <property type="entry name" value="Cullin_AB"/>
    <property type="match status" value="1"/>
</dbReference>
<dbReference type="GO" id="GO:0031625">
    <property type="term" value="F:ubiquitin protein ligase binding"/>
    <property type="evidence" value="ECO:0007669"/>
    <property type="project" value="InterPro"/>
</dbReference>
<dbReference type="UniPathway" id="UPA00143"/>
<dbReference type="Gene3D" id="3.30.230.130">
    <property type="entry name" value="Cullin, Chain C, Domain 2"/>
    <property type="match status" value="1"/>
</dbReference>
<accession>A0A6I8RZK4</accession>
<dbReference type="PROSITE" id="PS01256">
    <property type="entry name" value="CULLIN_1"/>
    <property type="match status" value="1"/>
</dbReference>
<evidence type="ECO:0000256" key="4">
    <source>
        <dbReference type="ARBA" id="ARBA00022553"/>
    </source>
</evidence>
<dbReference type="PANTHER" id="PTHR11932">
    <property type="entry name" value="CULLIN"/>
    <property type="match status" value="1"/>
</dbReference>
<dbReference type="SMART" id="SM00182">
    <property type="entry name" value="CULLIN"/>
    <property type="match status" value="1"/>
</dbReference>
<dbReference type="SUPFAM" id="SSF74788">
    <property type="entry name" value="Cullin repeat-like"/>
    <property type="match status" value="1"/>
</dbReference>
<dbReference type="FunFam" id="1.20.1310.10:FF:000008">
    <property type="entry name" value="Cullin 4B"/>
    <property type="match status" value="1"/>
</dbReference>
<dbReference type="InterPro" id="IPR001373">
    <property type="entry name" value="Cullin_N"/>
</dbReference>
<dbReference type="FunFam" id="1.20.1310.10:FF:000004">
    <property type="entry name" value="Cullin 4B"/>
    <property type="match status" value="1"/>
</dbReference>
<dbReference type="Gene3D" id="1.20.1310.10">
    <property type="entry name" value="Cullin Repeats"/>
    <property type="match status" value="5"/>
</dbReference>
<dbReference type="PROSITE" id="PS50069">
    <property type="entry name" value="CULLIN_2"/>
    <property type="match status" value="1"/>
</dbReference>
<sequence length="702" mass="81541">MAQEAQKKANFSTLAGHTNGLTKSSALTSKPSASKKLIIKNFKDKPKLPDSYTQDTWQKLQEAVNAIESSTSIKYNLEELYQIMIRSIFLFLDRTYVLQNSMLPSIWDMGLELFRCHVVSDRMVQIKTIDGILKLIEQERSGEAVDRSLLRSLLGMLSDLQVYKESFETKFLEETNCLYAAEGQRLMQEREVPEYLHHVNRRLEEEVDRVITYLDHGTHKPLIACVEKQLLGEHLTAILQKGLKNMLDENRDPELTLMYQLFSRVKGGQIILLQHWGEYIKVSFQSIKNFGSGLVINPEKDKDMVQELLDFKDNVDHIIDVCFQKNEKFVNTMKESFETFINRRANKPAELIAKYVDSKLRSGNKEATDEELERLLDKIMIIFRFIHGKDVFEAFYKKDLAKRLLVGKSASVDSEKSMLSKLKHECGAAFTSKLEGMFKDMELSKDVMVQFKQHMQNHSDPGNIDLTVNILTMGYWPTYTPVDVHLPAEMVKLQEIFKTFYLGKHSGRRLQWQSTLGHAVLKADFKEEKKELQVSLFQTLVLLLFNKGDEFGFEEIKITTGIEDNELRRTLQSLACGKARVLNKSPKSKDVEDGDRFCFNADFKHKLYRIKINQIQMKETVEEQVNTTERVFQDRQYQIDAAIVRIMKMRKTLTHNLLVSELYNQLKFPVKPGDLKKRIESLIDRDYMERDKDNAKQYHYLA</sequence>
<dbReference type="InterPro" id="IPR036390">
    <property type="entry name" value="WH_DNA-bd_sf"/>
</dbReference>
<evidence type="ECO:0000256" key="6">
    <source>
        <dbReference type="ARBA" id="ARBA00022786"/>
    </source>
</evidence>
<comment type="pathway">
    <text evidence="1">Protein modification; protein ubiquitination.</text>
</comment>
<feature type="region of interest" description="Disordered" evidence="11">
    <location>
        <begin position="1"/>
        <end position="29"/>
    </location>
</feature>
<name>A0A6I8RZK4_XENTR</name>
<dbReference type="InterPro" id="IPR059120">
    <property type="entry name" value="Cullin-like_AB"/>
</dbReference>
<dbReference type="FunFam" id="1.10.10.10:FF:000050">
    <property type="entry name" value="Cullin 4B"/>
    <property type="match status" value="1"/>
</dbReference>
<keyword evidence="3" id="KW-1017">Isopeptide bond</keyword>
<dbReference type="Pfam" id="PF10557">
    <property type="entry name" value="Cullin_Nedd8"/>
    <property type="match status" value="1"/>
</dbReference>
<gene>
    <name evidence="13" type="primary">cul4a</name>
</gene>
<dbReference type="FunFam" id="1.20.1310.10:FF:000003">
    <property type="entry name" value="Cullin 4A"/>
    <property type="match status" value="1"/>
</dbReference>
<dbReference type="Bgee" id="ENSXETG00000001957">
    <property type="expression patterns" value="Expressed in ovary and 15 other cell types or tissues"/>
</dbReference>
<keyword evidence="4" id="KW-0597">Phosphoprotein</keyword>
<dbReference type="FunFam" id="3.30.230.130:FF:000001">
    <property type="entry name" value="Cullin 4A"/>
    <property type="match status" value="1"/>
</dbReference>
<evidence type="ECO:0000256" key="7">
    <source>
        <dbReference type="ARBA" id="ARBA00022843"/>
    </source>
</evidence>
<organism evidence="13">
    <name type="scientific">Xenopus tropicalis</name>
    <name type="common">Western clawed frog</name>
    <name type="synonym">Silurana tropicalis</name>
    <dbReference type="NCBI Taxonomy" id="8364"/>
    <lineage>
        <taxon>Eukaryota</taxon>
        <taxon>Metazoa</taxon>
        <taxon>Chordata</taxon>
        <taxon>Craniata</taxon>
        <taxon>Vertebrata</taxon>
        <taxon>Euteleostomi</taxon>
        <taxon>Amphibia</taxon>
        <taxon>Batrachia</taxon>
        <taxon>Anura</taxon>
        <taxon>Pipoidea</taxon>
        <taxon>Pipidae</taxon>
        <taxon>Xenopodinae</taxon>
        <taxon>Xenopus</taxon>
        <taxon>Silurana</taxon>
    </lineage>
</organism>
<evidence type="ECO:0000256" key="5">
    <source>
        <dbReference type="ARBA" id="ARBA00022763"/>
    </source>
</evidence>
<evidence type="ECO:0000256" key="1">
    <source>
        <dbReference type="ARBA" id="ARBA00004906"/>
    </source>
</evidence>
<dbReference type="Pfam" id="PF00888">
    <property type="entry name" value="Cullin"/>
    <property type="match status" value="1"/>
</dbReference>
<dbReference type="InterPro" id="IPR019559">
    <property type="entry name" value="Cullin_neddylation_domain"/>
</dbReference>
<evidence type="ECO:0000256" key="11">
    <source>
        <dbReference type="SAM" id="MobiDB-lite"/>
    </source>
</evidence>
<evidence type="ECO:0000259" key="12">
    <source>
        <dbReference type="PROSITE" id="PS50069"/>
    </source>
</evidence>
<dbReference type="SMART" id="SM00884">
    <property type="entry name" value="Cullin_Nedd8"/>
    <property type="match status" value="1"/>
</dbReference>
<dbReference type="GO" id="GO:0042254">
    <property type="term" value="P:ribosome biogenesis"/>
    <property type="evidence" value="ECO:0007669"/>
    <property type="project" value="UniProtKB-ARBA"/>
</dbReference>
<keyword evidence="5" id="KW-0227">DNA damage</keyword>
<keyword evidence="7" id="KW-0832">Ubl conjugation</keyword>
<dbReference type="Ensembl" id="ENSXETT00000090866">
    <property type="protein sequence ID" value="ENSXETP00000090130"/>
    <property type="gene ID" value="ENSXETG00000001957"/>
</dbReference>
<dbReference type="GO" id="GO:0031464">
    <property type="term" value="C:Cul4A-RING E3 ubiquitin ligase complex"/>
    <property type="evidence" value="ECO:0007669"/>
    <property type="project" value="UniProtKB-ARBA"/>
</dbReference>
<reference evidence="13" key="1">
    <citation type="journal article" date="2010" name="Science">
        <title>The genome of the Western clawed frog Xenopus tropicalis.</title>
        <authorList>
            <person name="Hellsten U."/>
            <person name="Harland R.M."/>
            <person name="Gilchrist M.J."/>
            <person name="Hendrix D."/>
            <person name="Jurka J."/>
            <person name="Kapitonov V."/>
            <person name="Ovcharenko I."/>
            <person name="Putnam N.H."/>
            <person name="Shu S."/>
            <person name="Taher L."/>
            <person name="Blitz I.L."/>
            <person name="Blumberg B."/>
            <person name="Dichmann D.S."/>
            <person name="Dubchak I."/>
            <person name="Amaya E."/>
            <person name="Detter J.C."/>
            <person name="Fletcher R."/>
            <person name="Gerhard D.S."/>
            <person name="Goodstein D."/>
            <person name="Graves T."/>
            <person name="Grigoriev I.V."/>
            <person name="Grimwood J."/>
            <person name="Kawashima T."/>
            <person name="Lindquist E."/>
            <person name="Lucas S.M."/>
            <person name="Mead P.E."/>
            <person name="Mitros T."/>
            <person name="Ogino H."/>
            <person name="Ohta Y."/>
            <person name="Poliakov A.V."/>
            <person name="Pollet N."/>
            <person name="Robert J."/>
            <person name="Salamov A."/>
            <person name="Sater A.K."/>
            <person name="Schmutz J."/>
            <person name="Terry A."/>
            <person name="Vize P.D."/>
            <person name="Warren W.C."/>
            <person name="Wells D."/>
            <person name="Wills A."/>
            <person name="Wilson R.K."/>
            <person name="Zimmerman L.B."/>
            <person name="Zorn A.M."/>
            <person name="Grainger R."/>
            <person name="Grammer T."/>
            <person name="Khokha M.K."/>
            <person name="Richardson P.M."/>
            <person name="Rokhsar D.S."/>
        </authorList>
    </citation>
    <scope>NUCLEOTIDE SEQUENCE [LARGE SCALE GENOMIC DNA]</scope>
    <source>
        <strain evidence="13">Nigerian</strain>
    </source>
</reference>
<dbReference type="GO" id="GO:0006281">
    <property type="term" value="P:DNA repair"/>
    <property type="evidence" value="ECO:0007669"/>
    <property type="project" value="UniProtKB-KW"/>
</dbReference>
<dbReference type="GO" id="GO:0006511">
    <property type="term" value="P:ubiquitin-dependent protein catabolic process"/>
    <property type="evidence" value="ECO:0007669"/>
    <property type="project" value="InterPro"/>
</dbReference>
<evidence type="ECO:0000256" key="2">
    <source>
        <dbReference type="ARBA" id="ARBA00006019"/>
    </source>
</evidence>
<evidence type="ECO:0000256" key="8">
    <source>
        <dbReference type="ARBA" id="ARBA00023204"/>
    </source>
</evidence>
<dbReference type="InterPro" id="IPR036317">
    <property type="entry name" value="Cullin_homology_sf"/>
</dbReference>
<dbReference type="SUPFAM" id="SSF46785">
    <property type="entry name" value="Winged helix' DNA-binding domain"/>
    <property type="match status" value="1"/>
</dbReference>
<proteinExistence type="inferred from homology"/>
<feature type="domain" description="Cullin family profile" evidence="12">
    <location>
        <begin position="347"/>
        <end position="575"/>
    </location>
</feature>
<keyword evidence="8" id="KW-0234">DNA repair</keyword>
<dbReference type="Xenbase" id="XB-GENE-1014775">
    <property type="gene designation" value="cul4a"/>
</dbReference>
<evidence type="ECO:0000256" key="10">
    <source>
        <dbReference type="RuleBase" id="RU003829"/>
    </source>
</evidence>
<dbReference type="InterPro" id="IPR045093">
    <property type="entry name" value="Cullin"/>
</dbReference>
<dbReference type="Gene3D" id="1.10.10.10">
    <property type="entry name" value="Winged helix-like DNA-binding domain superfamily/Winged helix DNA-binding domain"/>
    <property type="match status" value="1"/>
</dbReference>
<evidence type="ECO:0000256" key="3">
    <source>
        <dbReference type="ARBA" id="ARBA00022499"/>
    </source>
</evidence>
<reference evidence="13" key="2">
    <citation type="submission" date="2020-05" db="UniProtKB">
        <authorList>
            <consortium name="Ensembl"/>
        </authorList>
    </citation>
    <scope>IDENTIFICATION</scope>
</reference>
<dbReference type="GeneTree" id="ENSGT00940000156905"/>
<evidence type="ECO:0000313" key="13">
    <source>
        <dbReference type="Ensembl" id="ENSXETP00000090130"/>
    </source>
</evidence>
<evidence type="ECO:0000256" key="9">
    <source>
        <dbReference type="PROSITE-ProRule" id="PRU00330"/>
    </source>
</evidence>
<dbReference type="GO" id="GO:0016567">
    <property type="term" value="P:protein ubiquitination"/>
    <property type="evidence" value="ECO:0007669"/>
    <property type="project" value="UniProtKB-UniPathway"/>
</dbReference>
<protein>
    <submittedName>
        <fullName evidence="13">Cullin 4A</fullName>
    </submittedName>
</protein>
<dbReference type="SUPFAM" id="SSF75632">
    <property type="entry name" value="Cullin homology domain"/>
    <property type="match status" value="1"/>
</dbReference>
<dbReference type="AlphaFoldDB" id="A0A6I8RZK4"/>
<comment type="similarity">
    <text evidence="2 9 10">Belongs to the cullin family.</text>
</comment>
<dbReference type="InterPro" id="IPR016159">
    <property type="entry name" value="Cullin_repeat-like_dom_sf"/>
</dbReference>